<comment type="subunit">
    <text evidence="3">Binds with high affinity to CRF receptors 2-alpha and 2-beta.</text>
</comment>
<proteinExistence type="inferred from homology"/>
<dbReference type="PANTHER" id="PTHR17575:SF1">
    <property type="entry name" value="UROCORTIN-3"/>
    <property type="match status" value="1"/>
</dbReference>
<dbReference type="AlphaFoldDB" id="A0A8C4TLM4"/>
<evidence type="ECO:0000256" key="6">
    <source>
        <dbReference type="ARBA" id="ARBA00022729"/>
    </source>
</evidence>
<evidence type="ECO:0000313" key="10">
    <source>
        <dbReference type="Ensembl" id="ENSECRP00000033397.1"/>
    </source>
</evidence>
<dbReference type="GO" id="GO:0007586">
    <property type="term" value="P:digestion"/>
    <property type="evidence" value="ECO:0007669"/>
    <property type="project" value="InterPro"/>
</dbReference>
<evidence type="ECO:0000256" key="5">
    <source>
        <dbReference type="ARBA" id="ARBA00022702"/>
    </source>
</evidence>
<sequence length="114" mass="12902">MLHPSRWFLFIFCGLLAIKILNRRPQMTRRLPPEQLSFSPGAGFGTQYSKTLLSRKRTLQPSAIKRTPHGSRFSLSLDVPTKILSILIDLAKARDMRAKAAANAELMARIGRRK</sequence>
<dbReference type="GO" id="GO:0051431">
    <property type="term" value="F:corticotropin-releasing hormone receptor 2 binding"/>
    <property type="evidence" value="ECO:0007669"/>
    <property type="project" value="InterPro"/>
</dbReference>
<evidence type="ECO:0000256" key="2">
    <source>
        <dbReference type="ARBA" id="ARBA00009287"/>
    </source>
</evidence>
<feature type="domain" description="Corticotropin-releasing factor" evidence="9">
    <location>
        <begin position="73"/>
        <end position="110"/>
    </location>
</feature>
<dbReference type="InterPro" id="IPR024270">
    <property type="entry name" value="Urocortin_II/III"/>
</dbReference>
<dbReference type="InterPro" id="IPR000187">
    <property type="entry name" value="CRF"/>
</dbReference>
<keyword evidence="5" id="KW-0372">Hormone</keyword>
<dbReference type="GO" id="GO:0031669">
    <property type="term" value="P:cellular response to nutrient levels"/>
    <property type="evidence" value="ECO:0007669"/>
    <property type="project" value="TreeGrafter"/>
</dbReference>
<comment type="function">
    <text evidence="7">Suppresses food intake, delays gastric emptying and decreases heat-induced edema. Might represent an endogenous ligand for maintaining homeostasis after stress.</text>
</comment>
<keyword evidence="8" id="KW-0812">Transmembrane</keyword>
<dbReference type="Pfam" id="PF00473">
    <property type="entry name" value="CRF"/>
    <property type="match status" value="1"/>
</dbReference>
<evidence type="ECO:0000313" key="11">
    <source>
        <dbReference type="Proteomes" id="UP000694620"/>
    </source>
</evidence>
<feature type="transmembrane region" description="Helical" evidence="8">
    <location>
        <begin position="6"/>
        <end position="22"/>
    </location>
</feature>
<evidence type="ECO:0000256" key="4">
    <source>
        <dbReference type="ARBA" id="ARBA00022525"/>
    </source>
</evidence>
<keyword evidence="4" id="KW-0964">Secreted</keyword>
<organism evidence="10 11">
    <name type="scientific">Erpetoichthys calabaricus</name>
    <name type="common">Rope fish</name>
    <name type="synonym">Calamoichthys calabaricus</name>
    <dbReference type="NCBI Taxonomy" id="27687"/>
    <lineage>
        <taxon>Eukaryota</taxon>
        <taxon>Metazoa</taxon>
        <taxon>Chordata</taxon>
        <taxon>Craniata</taxon>
        <taxon>Vertebrata</taxon>
        <taxon>Euteleostomi</taxon>
        <taxon>Actinopterygii</taxon>
        <taxon>Polypteriformes</taxon>
        <taxon>Polypteridae</taxon>
        <taxon>Erpetoichthys</taxon>
    </lineage>
</organism>
<evidence type="ECO:0000256" key="7">
    <source>
        <dbReference type="ARBA" id="ARBA00025160"/>
    </source>
</evidence>
<keyword evidence="11" id="KW-1185">Reference proteome</keyword>
<keyword evidence="8" id="KW-0472">Membrane</keyword>
<name>A0A8C4TLM4_ERPCA</name>
<dbReference type="GO" id="GO:0005179">
    <property type="term" value="F:hormone activity"/>
    <property type="evidence" value="ECO:0007669"/>
    <property type="project" value="UniProtKB-KW"/>
</dbReference>
<keyword evidence="6" id="KW-0732">Signal</keyword>
<reference evidence="10" key="2">
    <citation type="submission" date="2025-08" db="UniProtKB">
        <authorList>
            <consortium name="Ensembl"/>
        </authorList>
    </citation>
    <scope>IDENTIFICATION</scope>
</reference>
<keyword evidence="8" id="KW-1133">Transmembrane helix</keyword>
<evidence type="ECO:0000256" key="1">
    <source>
        <dbReference type="ARBA" id="ARBA00004613"/>
    </source>
</evidence>
<dbReference type="GO" id="GO:0009755">
    <property type="term" value="P:hormone-mediated signaling pathway"/>
    <property type="evidence" value="ECO:0007669"/>
    <property type="project" value="TreeGrafter"/>
</dbReference>
<comment type="similarity">
    <text evidence="2">Belongs to the sauvagine/corticotropin-releasing factor/urotensin I family.</text>
</comment>
<dbReference type="PANTHER" id="PTHR17575">
    <property type="entry name" value="UROCORTIN-2 AND 3"/>
    <property type="match status" value="1"/>
</dbReference>
<dbReference type="Proteomes" id="UP000694620">
    <property type="component" value="Chromosome 18"/>
</dbReference>
<reference evidence="10" key="3">
    <citation type="submission" date="2025-09" db="UniProtKB">
        <authorList>
            <consortium name="Ensembl"/>
        </authorList>
    </citation>
    <scope>IDENTIFICATION</scope>
</reference>
<accession>A0A8C4TLM4</accession>
<comment type="subcellular location">
    <subcellularLocation>
        <location evidence="1">Secreted</location>
    </subcellularLocation>
</comment>
<evidence type="ECO:0000259" key="9">
    <source>
        <dbReference type="Pfam" id="PF00473"/>
    </source>
</evidence>
<dbReference type="Ensembl" id="ENSECRT00000034125.1">
    <property type="protein sequence ID" value="ENSECRP00000033397.1"/>
    <property type="gene ID" value="ENSECRG00000022608.1"/>
</dbReference>
<dbReference type="GO" id="GO:0005615">
    <property type="term" value="C:extracellular space"/>
    <property type="evidence" value="ECO:0007669"/>
    <property type="project" value="InterPro"/>
</dbReference>
<protein>
    <recommendedName>
        <fullName evidence="9">Corticotropin-releasing factor domain-containing protein</fullName>
    </recommendedName>
</protein>
<evidence type="ECO:0000256" key="8">
    <source>
        <dbReference type="SAM" id="Phobius"/>
    </source>
</evidence>
<evidence type="ECO:0000256" key="3">
    <source>
        <dbReference type="ARBA" id="ARBA00011328"/>
    </source>
</evidence>
<reference evidence="10" key="1">
    <citation type="submission" date="2021-06" db="EMBL/GenBank/DDBJ databases">
        <authorList>
            <consortium name="Wellcome Sanger Institute Data Sharing"/>
        </authorList>
    </citation>
    <scope>NUCLEOTIDE SEQUENCE [LARGE SCALE GENOMIC DNA]</scope>
</reference>
<dbReference type="GeneTree" id="ENSGT01000000215056"/>
<dbReference type="GO" id="GO:0007189">
    <property type="term" value="P:adenylate cyclase-activating G protein-coupled receptor signaling pathway"/>
    <property type="evidence" value="ECO:0007669"/>
    <property type="project" value="TreeGrafter"/>
</dbReference>